<gene>
    <name evidence="1" type="ORF">E2C01_078201</name>
</gene>
<evidence type="ECO:0000313" key="2">
    <source>
        <dbReference type="Proteomes" id="UP000324222"/>
    </source>
</evidence>
<name>A0A5B7IN79_PORTR</name>
<proteinExistence type="predicted"/>
<comment type="caution">
    <text evidence="1">The sequence shown here is derived from an EMBL/GenBank/DDBJ whole genome shotgun (WGS) entry which is preliminary data.</text>
</comment>
<sequence>MVNGTDRIAERSSPSLLNDYSHNHLHLSTTTLNFVLVSLLVM</sequence>
<dbReference type="EMBL" id="VSRR010062666">
    <property type="protein sequence ID" value="MPC83489.1"/>
    <property type="molecule type" value="Genomic_DNA"/>
</dbReference>
<protein>
    <submittedName>
        <fullName evidence="1">Uncharacterized protein</fullName>
    </submittedName>
</protein>
<accession>A0A5B7IN79</accession>
<reference evidence="1 2" key="1">
    <citation type="submission" date="2019-05" db="EMBL/GenBank/DDBJ databases">
        <title>Another draft genome of Portunus trituberculatus and its Hox gene families provides insights of decapod evolution.</title>
        <authorList>
            <person name="Jeong J.-H."/>
            <person name="Song I."/>
            <person name="Kim S."/>
            <person name="Choi T."/>
            <person name="Kim D."/>
            <person name="Ryu S."/>
            <person name="Kim W."/>
        </authorList>
    </citation>
    <scope>NUCLEOTIDE SEQUENCE [LARGE SCALE GENOMIC DNA]</scope>
    <source>
        <tissue evidence="1">Muscle</tissue>
    </source>
</reference>
<evidence type="ECO:0000313" key="1">
    <source>
        <dbReference type="EMBL" id="MPC83489.1"/>
    </source>
</evidence>
<dbReference type="AlphaFoldDB" id="A0A5B7IN79"/>
<organism evidence="1 2">
    <name type="scientific">Portunus trituberculatus</name>
    <name type="common">Swimming crab</name>
    <name type="synonym">Neptunus trituberculatus</name>
    <dbReference type="NCBI Taxonomy" id="210409"/>
    <lineage>
        <taxon>Eukaryota</taxon>
        <taxon>Metazoa</taxon>
        <taxon>Ecdysozoa</taxon>
        <taxon>Arthropoda</taxon>
        <taxon>Crustacea</taxon>
        <taxon>Multicrustacea</taxon>
        <taxon>Malacostraca</taxon>
        <taxon>Eumalacostraca</taxon>
        <taxon>Eucarida</taxon>
        <taxon>Decapoda</taxon>
        <taxon>Pleocyemata</taxon>
        <taxon>Brachyura</taxon>
        <taxon>Eubrachyura</taxon>
        <taxon>Portunoidea</taxon>
        <taxon>Portunidae</taxon>
        <taxon>Portuninae</taxon>
        <taxon>Portunus</taxon>
    </lineage>
</organism>
<keyword evidence="2" id="KW-1185">Reference proteome</keyword>
<dbReference type="Proteomes" id="UP000324222">
    <property type="component" value="Unassembled WGS sequence"/>
</dbReference>